<name>A0A4R6PPW8_9GAMM</name>
<protein>
    <submittedName>
        <fullName evidence="2">Prepilin-type N-terminal cleavage/methylation domain-containing protein</fullName>
    </submittedName>
</protein>
<dbReference type="Pfam" id="PF07963">
    <property type="entry name" value="N_methyl"/>
    <property type="match status" value="1"/>
</dbReference>
<keyword evidence="3" id="KW-1185">Reference proteome</keyword>
<evidence type="ECO:0000313" key="3">
    <source>
        <dbReference type="Proteomes" id="UP000295531"/>
    </source>
</evidence>
<gene>
    <name evidence="2" type="ORF">DEU29_102133</name>
</gene>
<dbReference type="RefSeq" id="WP_133538695.1">
    <property type="nucleotide sequence ID" value="NZ_SNXI01000002.1"/>
</dbReference>
<dbReference type="AlphaFoldDB" id="A0A4R6PPW8"/>
<dbReference type="NCBIfam" id="TIGR02532">
    <property type="entry name" value="IV_pilin_GFxxxE"/>
    <property type="match status" value="1"/>
</dbReference>
<proteinExistence type="predicted"/>
<keyword evidence="1" id="KW-1133">Transmembrane helix</keyword>
<dbReference type="EMBL" id="SNXI01000002">
    <property type="protein sequence ID" value="TDP40233.1"/>
    <property type="molecule type" value="Genomic_DNA"/>
</dbReference>
<comment type="caution">
    <text evidence="2">The sequence shown here is derived from an EMBL/GenBank/DDBJ whole genome shotgun (WGS) entry which is preliminary data.</text>
</comment>
<dbReference type="InterPro" id="IPR012902">
    <property type="entry name" value="N_methyl_site"/>
</dbReference>
<evidence type="ECO:0000313" key="2">
    <source>
        <dbReference type="EMBL" id="TDP40233.1"/>
    </source>
</evidence>
<feature type="transmembrane region" description="Helical" evidence="1">
    <location>
        <begin position="12"/>
        <end position="30"/>
    </location>
</feature>
<keyword evidence="1" id="KW-0812">Transmembrane</keyword>
<organism evidence="2 3">
    <name type="scientific">Idiomarina aquatica</name>
    <dbReference type="NCBI Taxonomy" id="1327752"/>
    <lineage>
        <taxon>Bacteria</taxon>
        <taxon>Pseudomonadati</taxon>
        <taxon>Pseudomonadota</taxon>
        <taxon>Gammaproteobacteria</taxon>
        <taxon>Alteromonadales</taxon>
        <taxon>Idiomarinaceae</taxon>
        <taxon>Idiomarina</taxon>
    </lineage>
</organism>
<keyword evidence="1" id="KW-0472">Membrane</keyword>
<accession>A0A4R6PPW8</accession>
<dbReference type="OrthoDB" id="5772040at2"/>
<evidence type="ECO:0000256" key="1">
    <source>
        <dbReference type="SAM" id="Phobius"/>
    </source>
</evidence>
<reference evidence="2 3" key="1">
    <citation type="submission" date="2019-03" db="EMBL/GenBank/DDBJ databases">
        <title>Freshwater and sediment microbial communities from various areas in North America, analyzing microbe dynamics in response to fracking.</title>
        <authorList>
            <person name="Lamendella R."/>
        </authorList>
    </citation>
    <scope>NUCLEOTIDE SEQUENCE [LARGE SCALE GENOMIC DNA]</scope>
    <source>
        <strain evidence="2 3">18_TX</strain>
    </source>
</reference>
<dbReference type="Proteomes" id="UP000295531">
    <property type="component" value="Unassembled WGS sequence"/>
</dbReference>
<sequence>MSCNRGFTLIEVLVASVILMGAIAVANAVYSNAVEATLKSRAALELNKNLPIVLANVRREVREAPTKSNGSGQVFGLSYQWTKELVEKAAPPPQFDVDERRMVRYEEKFSLWLVTLNVQYQGKTRTFELNEVTW</sequence>